<evidence type="ECO:0008006" key="5">
    <source>
        <dbReference type="Google" id="ProtNLM"/>
    </source>
</evidence>
<organism evidence="3 4">
    <name type="scientific">Dendrobium thyrsiflorum</name>
    <name type="common">Pinecone-like raceme dendrobium</name>
    <name type="synonym">Orchid</name>
    <dbReference type="NCBI Taxonomy" id="117978"/>
    <lineage>
        <taxon>Eukaryota</taxon>
        <taxon>Viridiplantae</taxon>
        <taxon>Streptophyta</taxon>
        <taxon>Embryophyta</taxon>
        <taxon>Tracheophyta</taxon>
        <taxon>Spermatophyta</taxon>
        <taxon>Magnoliopsida</taxon>
        <taxon>Liliopsida</taxon>
        <taxon>Asparagales</taxon>
        <taxon>Orchidaceae</taxon>
        <taxon>Epidendroideae</taxon>
        <taxon>Malaxideae</taxon>
        <taxon>Dendrobiinae</taxon>
        <taxon>Dendrobium</taxon>
    </lineage>
</organism>
<name>A0ABD0VMU4_DENTH</name>
<sequence length="204" mass="22580">MKKVAVQATPDVVAAVQALSKVVTVVWMLPNVVSAVINLPEMIWERDEAFYFFLAAIEGIYNSSLFQILQEEEKIGSKREGGLLHGSFGEYHAILQVEVEQFAVASFGGKVNISLLHDFQQPFSGEAGVMKDSPIADYPVVDPLKYLTNMLDAVVKAGLPSGKNPVHQLILIIANCRFHEKFSVFLAALLPQQKHGWKFCQIHA</sequence>
<accession>A0ABD0VMU4</accession>
<protein>
    <recommendedName>
        <fullName evidence="5">Exocyst subunit Exo70 family protein</fullName>
    </recommendedName>
</protein>
<gene>
    <name evidence="3" type="ORF">M5K25_004508</name>
</gene>
<keyword evidence="1" id="KW-0547">Nucleotide-binding</keyword>
<dbReference type="Proteomes" id="UP001552299">
    <property type="component" value="Unassembled WGS sequence"/>
</dbReference>
<comment type="caution">
    <text evidence="3">The sequence shown here is derived from an EMBL/GenBank/DDBJ whole genome shotgun (WGS) entry which is preliminary data.</text>
</comment>
<evidence type="ECO:0000313" key="3">
    <source>
        <dbReference type="EMBL" id="KAL0926116.1"/>
    </source>
</evidence>
<proteinExistence type="predicted"/>
<evidence type="ECO:0000256" key="2">
    <source>
        <dbReference type="ARBA" id="ARBA00022840"/>
    </source>
</evidence>
<reference evidence="3 4" key="1">
    <citation type="journal article" date="2024" name="Plant Biotechnol. J.">
        <title>Dendrobium thyrsiflorum genome and its molecular insights into genes involved in important horticultural traits.</title>
        <authorList>
            <person name="Chen B."/>
            <person name="Wang J.Y."/>
            <person name="Zheng P.J."/>
            <person name="Li K.L."/>
            <person name="Liang Y.M."/>
            <person name="Chen X.F."/>
            <person name="Zhang C."/>
            <person name="Zhao X."/>
            <person name="He X."/>
            <person name="Zhang G.Q."/>
            <person name="Liu Z.J."/>
            <person name="Xu Q."/>
        </authorList>
    </citation>
    <scope>NUCLEOTIDE SEQUENCE [LARGE SCALE GENOMIC DNA]</scope>
    <source>
        <strain evidence="3">GZMU011</strain>
    </source>
</reference>
<evidence type="ECO:0000313" key="4">
    <source>
        <dbReference type="Proteomes" id="UP001552299"/>
    </source>
</evidence>
<dbReference type="PANTHER" id="PTHR48103">
    <property type="entry name" value="MIDASIN-RELATED"/>
    <property type="match status" value="1"/>
</dbReference>
<evidence type="ECO:0000256" key="1">
    <source>
        <dbReference type="ARBA" id="ARBA00022741"/>
    </source>
</evidence>
<keyword evidence="2" id="KW-0067">ATP-binding</keyword>
<dbReference type="EMBL" id="JANQDX010000004">
    <property type="protein sequence ID" value="KAL0926116.1"/>
    <property type="molecule type" value="Genomic_DNA"/>
</dbReference>
<dbReference type="GO" id="GO:0005524">
    <property type="term" value="F:ATP binding"/>
    <property type="evidence" value="ECO:0007669"/>
    <property type="project" value="UniProtKB-KW"/>
</dbReference>
<keyword evidence="4" id="KW-1185">Reference proteome</keyword>
<dbReference type="AlphaFoldDB" id="A0ABD0VMU4"/>
<dbReference type="PANTHER" id="PTHR48103:SF2">
    <property type="entry name" value="MIDASIN"/>
    <property type="match status" value="1"/>
</dbReference>